<protein>
    <submittedName>
        <fullName evidence="6">D-amino-acid dehydrogenase</fullName>
        <ecNumber evidence="6">1.4.99.-</ecNumber>
    </submittedName>
</protein>
<organism evidence="6 7">
    <name type="scientific">Leifsonia aquatica</name>
    <name type="common">Corynebacterium aquaticum</name>
    <dbReference type="NCBI Taxonomy" id="144185"/>
    <lineage>
        <taxon>Bacteria</taxon>
        <taxon>Bacillati</taxon>
        <taxon>Actinomycetota</taxon>
        <taxon>Actinomycetes</taxon>
        <taxon>Micrococcales</taxon>
        <taxon>Microbacteriaceae</taxon>
        <taxon>Leifsonia</taxon>
    </lineage>
</organism>
<dbReference type="EMBL" id="JACHVP010000001">
    <property type="protein sequence ID" value="MBB2965705.1"/>
    <property type="molecule type" value="Genomic_DNA"/>
</dbReference>
<feature type="domain" description="FAD dependent oxidoreductase" evidence="5">
    <location>
        <begin position="10"/>
        <end position="351"/>
    </location>
</feature>
<evidence type="ECO:0000256" key="4">
    <source>
        <dbReference type="ARBA" id="ARBA00023002"/>
    </source>
</evidence>
<evidence type="ECO:0000313" key="6">
    <source>
        <dbReference type="EMBL" id="MBB2965705.1"/>
    </source>
</evidence>
<reference evidence="6 7" key="1">
    <citation type="submission" date="2020-08" db="EMBL/GenBank/DDBJ databases">
        <title>Sequencing the genomes of 1000 actinobacteria strains.</title>
        <authorList>
            <person name="Klenk H.-P."/>
        </authorList>
    </citation>
    <scope>NUCLEOTIDE SEQUENCE [LARGE SCALE GENOMIC DNA]</scope>
    <source>
        <strain evidence="6 7">DSM 20146</strain>
    </source>
</reference>
<dbReference type="EC" id="1.4.99.-" evidence="6"/>
<evidence type="ECO:0000256" key="3">
    <source>
        <dbReference type="ARBA" id="ARBA00022630"/>
    </source>
</evidence>
<dbReference type="PANTHER" id="PTHR13847:SF286">
    <property type="entry name" value="D-AMINO ACID DEHYDROGENASE"/>
    <property type="match status" value="1"/>
</dbReference>
<keyword evidence="4 6" id="KW-0560">Oxidoreductase</keyword>
<proteinExistence type="inferred from homology"/>
<comment type="cofactor">
    <cofactor evidence="1">
        <name>FAD</name>
        <dbReference type="ChEBI" id="CHEBI:57692"/>
    </cofactor>
</comment>
<dbReference type="InterPro" id="IPR006076">
    <property type="entry name" value="FAD-dep_OxRdtase"/>
</dbReference>
<dbReference type="Pfam" id="PF01266">
    <property type="entry name" value="DAO"/>
    <property type="match status" value="1"/>
</dbReference>
<dbReference type="Proteomes" id="UP000538196">
    <property type="component" value="Unassembled WGS sequence"/>
</dbReference>
<dbReference type="SUPFAM" id="SSF54373">
    <property type="entry name" value="FAD-linked reductases, C-terminal domain"/>
    <property type="match status" value="1"/>
</dbReference>
<dbReference type="Gene3D" id="3.30.9.10">
    <property type="entry name" value="D-Amino Acid Oxidase, subunit A, domain 2"/>
    <property type="match status" value="1"/>
</dbReference>
<gene>
    <name evidence="6" type="ORF">FHX33_000437</name>
</gene>
<comment type="similarity">
    <text evidence="2">Belongs to the DadA oxidoreductase family.</text>
</comment>
<accession>A0A7W4YIC8</accession>
<dbReference type="AlphaFoldDB" id="A0A7W4YIC8"/>
<evidence type="ECO:0000256" key="1">
    <source>
        <dbReference type="ARBA" id="ARBA00001974"/>
    </source>
</evidence>
<dbReference type="GO" id="GO:0016491">
    <property type="term" value="F:oxidoreductase activity"/>
    <property type="evidence" value="ECO:0007669"/>
    <property type="project" value="UniProtKB-KW"/>
</dbReference>
<name>A0A7W4YIC8_LEIAQ</name>
<dbReference type="RefSeq" id="WP_221209316.1">
    <property type="nucleotide sequence ID" value="NZ_JACHVP010000001.1"/>
</dbReference>
<dbReference type="PANTHER" id="PTHR13847">
    <property type="entry name" value="SARCOSINE DEHYDROGENASE-RELATED"/>
    <property type="match status" value="1"/>
</dbReference>
<evidence type="ECO:0000256" key="2">
    <source>
        <dbReference type="ARBA" id="ARBA00009410"/>
    </source>
</evidence>
<evidence type="ECO:0000313" key="7">
    <source>
        <dbReference type="Proteomes" id="UP000538196"/>
    </source>
</evidence>
<keyword evidence="3" id="KW-0285">Flavoprotein</keyword>
<dbReference type="GO" id="GO:0005737">
    <property type="term" value="C:cytoplasm"/>
    <property type="evidence" value="ECO:0007669"/>
    <property type="project" value="TreeGrafter"/>
</dbReference>
<dbReference type="Gene3D" id="3.50.50.60">
    <property type="entry name" value="FAD/NAD(P)-binding domain"/>
    <property type="match status" value="1"/>
</dbReference>
<sequence>MSGAVAPSSVLVIGSGVAGAATAFALARRGVAVTVADAGLTGRATDAGAGIIQPWSSVAGGDFSELYCASADYYPELIERLAEAGIDDIGFRRTGALIVNRDEAVVDAAEARVAERAPQARTIGEVRRIDAAAARELFPPLGDGFHALHIAGGARVDGRALRAGLLAGAEAHGAQRIDGTVFVGADGVPRIEERELRTDALVVAAGAWTNRVLDRLGARVPVEPQRGQITHLRLDGVDTRDWPSVHPVAPHYLVAFDDSRVVVGATRETGSGFDARVTAAGQQQVLADALSVAPGLADATVIETRVGLRPLPEGELPSVGELEGHPGVYVNAGFGAAGLTMGPLVGDLLAEQIVGAGIA</sequence>
<evidence type="ECO:0000259" key="5">
    <source>
        <dbReference type="Pfam" id="PF01266"/>
    </source>
</evidence>
<comment type="caution">
    <text evidence="6">The sequence shown here is derived from an EMBL/GenBank/DDBJ whole genome shotgun (WGS) entry which is preliminary data.</text>
</comment>
<keyword evidence="7" id="KW-1185">Reference proteome</keyword>
<dbReference type="InterPro" id="IPR036188">
    <property type="entry name" value="FAD/NAD-bd_sf"/>
</dbReference>
<dbReference type="SUPFAM" id="SSF51971">
    <property type="entry name" value="Nucleotide-binding domain"/>
    <property type="match status" value="1"/>
</dbReference>